<accession>A0A918M6P0</accession>
<dbReference type="AlphaFoldDB" id="A0A918M6P0"/>
<evidence type="ECO:0000313" key="1">
    <source>
        <dbReference type="EMBL" id="GGU52458.1"/>
    </source>
</evidence>
<reference evidence="1" key="2">
    <citation type="submission" date="2020-09" db="EMBL/GenBank/DDBJ databases">
        <authorList>
            <person name="Sun Q."/>
            <person name="Ohkuma M."/>
        </authorList>
    </citation>
    <scope>NUCLEOTIDE SEQUENCE</scope>
    <source>
        <strain evidence="1">JCM 4391</strain>
    </source>
</reference>
<reference evidence="1" key="1">
    <citation type="journal article" date="2014" name="Int. J. Syst. Evol. Microbiol.">
        <title>Complete genome sequence of Corynebacterium casei LMG S-19264T (=DSM 44701T), isolated from a smear-ripened cheese.</title>
        <authorList>
            <consortium name="US DOE Joint Genome Institute (JGI-PGF)"/>
            <person name="Walter F."/>
            <person name="Albersmeier A."/>
            <person name="Kalinowski J."/>
            <person name="Ruckert C."/>
        </authorList>
    </citation>
    <scope>NUCLEOTIDE SEQUENCE</scope>
    <source>
        <strain evidence="1">JCM 4391</strain>
    </source>
</reference>
<dbReference type="RefSeq" id="WP_189552916.1">
    <property type="nucleotide sequence ID" value="NZ_BMTP01000012.1"/>
</dbReference>
<proteinExistence type="predicted"/>
<dbReference type="Proteomes" id="UP000636661">
    <property type="component" value="Unassembled WGS sequence"/>
</dbReference>
<keyword evidence="2" id="KW-1185">Reference proteome</keyword>
<name>A0A918M6P0_9ACTN</name>
<organism evidence="1 2">
    <name type="scientific">Streptomyces lavendofoliae</name>
    <dbReference type="NCBI Taxonomy" id="67314"/>
    <lineage>
        <taxon>Bacteria</taxon>
        <taxon>Bacillati</taxon>
        <taxon>Actinomycetota</taxon>
        <taxon>Actinomycetes</taxon>
        <taxon>Kitasatosporales</taxon>
        <taxon>Streptomycetaceae</taxon>
        <taxon>Streptomyces</taxon>
    </lineage>
</organism>
<comment type="caution">
    <text evidence="1">The sequence shown here is derived from an EMBL/GenBank/DDBJ whole genome shotgun (WGS) entry which is preliminary data.</text>
</comment>
<evidence type="ECO:0000313" key="2">
    <source>
        <dbReference type="Proteomes" id="UP000636661"/>
    </source>
</evidence>
<protein>
    <submittedName>
        <fullName evidence="1">Uncharacterized protein</fullName>
    </submittedName>
</protein>
<sequence length="111" mass="12747">MTSWKPNRRDAKRFTEAVIPGKTYYSISECAQPWGAEWVINEHVFKPGTRWNPTPKCGTLSPQMLLANYGEIYDTPPPGLPFLDQRGRREPLYYPDPAKAIPVDRQKAGRR</sequence>
<gene>
    <name evidence="1" type="ORF">GCM10010274_46730</name>
</gene>
<dbReference type="EMBL" id="BMTP01000012">
    <property type="protein sequence ID" value="GGU52458.1"/>
    <property type="molecule type" value="Genomic_DNA"/>
</dbReference>